<feature type="region of interest" description="Disordered" evidence="1">
    <location>
        <begin position="1"/>
        <end position="265"/>
    </location>
</feature>
<keyword evidence="3" id="KW-1185">Reference proteome</keyword>
<feature type="compositionally biased region" description="Basic and acidic residues" evidence="1">
    <location>
        <begin position="200"/>
        <end position="211"/>
    </location>
</feature>
<reference evidence="3" key="1">
    <citation type="journal article" date="2019" name="Int. J. Syst. Evol. Microbiol.">
        <title>The Global Catalogue of Microorganisms (GCM) 10K type strain sequencing project: providing services to taxonomists for standard genome sequencing and annotation.</title>
        <authorList>
            <consortium name="The Broad Institute Genomics Platform"/>
            <consortium name="The Broad Institute Genome Sequencing Center for Infectious Disease"/>
            <person name="Wu L."/>
            <person name="Ma J."/>
        </authorList>
    </citation>
    <scope>NUCLEOTIDE SEQUENCE [LARGE SCALE GENOMIC DNA]</scope>
    <source>
        <strain evidence="3">CCUG 49560</strain>
    </source>
</reference>
<sequence>MESYRRDTDGEPLRDPETGEVLRDPETGEVVQGQDADGVARDPETGEAVHGRDTGDVVLNPETGDVVHGPDERDVLHGTNDGDVVHGSDERDVARGTDDGDVLRDPDTGAVVHGQDTDAVVHGQDTGGVLGSPGGERPGFGRPGFGRDDLNHADPDDAAARERDENGVGGLTATPDVAHTSGTLGSPDASEPIHAADPLHSAERDDLRDDLSDGDERDGAAERVKADEQSDLIVYPEEADYPTRSSDDSSLTAGVPGLEPEPVLATNDHHNDVLATNDHDVPGTTTGEDAGSIDYQQRWREVQAGFVDDPRDAVEQADQLVEEAVTALTTRRQALVDRWKNSDHGDTEQLRLALRDYRSLLQELVGLSYATPGHESFSARNETR</sequence>
<dbReference type="RefSeq" id="WP_262847281.1">
    <property type="nucleotide sequence ID" value="NZ_JANZYP010000061.1"/>
</dbReference>
<accession>A0ABV9E828</accession>
<feature type="compositionally biased region" description="Basic and acidic residues" evidence="1">
    <location>
        <begin position="83"/>
        <end position="107"/>
    </location>
</feature>
<name>A0ABV9E828_9ACTN</name>
<gene>
    <name evidence="2" type="ORF">ACFO8L_06370</name>
</gene>
<evidence type="ECO:0000313" key="2">
    <source>
        <dbReference type="EMBL" id="MFC4585686.1"/>
    </source>
</evidence>
<comment type="caution">
    <text evidence="2">The sequence shown here is derived from an EMBL/GenBank/DDBJ whole genome shotgun (WGS) entry which is preliminary data.</text>
</comment>
<feature type="compositionally biased region" description="Basic and acidic residues" evidence="1">
    <location>
        <begin position="38"/>
        <end position="55"/>
    </location>
</feature>
<evidence type="ECO:0000313" key="3">
    <source>
        <dbReference type="Proteomes" id="UP001595891"/>
    </source>
</evidence>
<feature type="compositionally biased region" description="Basic and acidic residues" evidence="1">
    <location>
        <begin position="145"/>
        <end position="166"/>
    </location>
</feature>
<dbReference type="Proteomes" id="UP001595891">
    <property type="component" value="Unassembled WGS sequence"/>
</dbReference>
<evidence type="ECO:0000256" key="1">
    <source>
        <dbReference type="SAM" id="MobiDB-lite"/>
    </source>
</evidence>
<protein>
    <submittedName>
        <fullName evidence="2">Uncharacterized protein</fullName>
    </submittedName>
</protein>
<feature type="compositionally biased region" description="Basic and acidic residues" evidence="1">
    <location>
        <begin position="1"/>
        <end position="26"/>
    </location>
</feature>
<feature type="compositionally biased region" description="Gly residues" evidence="1">
    <location>
        <begin position="125"/>
        <end position="144"/>
    </location>
</feature>
<feature type="compositionally biased region" description="Basic and acidic residues" evidence="1">
    <location>
        <begin position="217"/>
        <end position="228"/>
    </location>
</feature>
<dbReference type="EMBL" id="JBHSFN010000003">
    <property type="protein sequence ID" value="MFC4585686.1"/>
    <property type="molecule type" value="Genomic_DNA"/>
</dbReference>
<proteinExistence type="predicted"/>
<organism evidence="2 3">
    <name type="scientific">Sphaerisporangium corydalis</name>
    <dbReference type="NCBI Taxonomy" id="1441875"/>
    <lineage>
        <taxon>Bacteria</taxon>
        <taxon>Bacillati</taxon>
        <taxon>Actinomycetota</taxon>
        <taxon>Actinomycetes</taxon>
        <taxon>Streptosporangiales</taxon>
        <taxon>Streptosporangiaceae</taxon>
        <taxon>Sphaerisporangium</taxon>
    </lineage>
</organism>